<accession>A0A550JL35</accession>
<organism evidence="2 3">
    <name type="scientific">Trichloromonas acetexigens</name>
    <dbReference type="NCBI Taxonomy" id="38815"/>
    <lineage>
        <taxon>Bacteria</taxon>
        <taxon>Pseudomonadati</taxon>
        <taxon>Thermodesulfobacteriota</taxon>
        <taxon>Desulfuromonadia</taxon>
        <taxon>Desulfuromonadales</taxon>
        <taxon>Trichloromonadaceae</taxon>
        <taxon>Trichloromonas</taxon>
    </lineage>
</organism>
<keyword evidence="3" id="KW-1185">Reference proteome</keyword>
<dbReference type="Gene3D" id="1.10.3910.10">
    <property type="entry name" value="SP0561-like"/>
    <property type="match status" value="1"/>
</dbReference>
<evidence type="ECO:0000259" key="1">
    <source>
        <dbReference type="Pfam" id="PF08984"/>
    </source>
</evidence>
<dbReference type="OrthoDB" id="5397989at2"/>
<dbReference type="AlphaFoldDB" id="A0A550JL35"/>
<proteinExistence type="predicted"/>
<evidence type="ECO:0000313" key="3">
    <source>
        <dbReference type="Proteomes" id="UP000317155"/>
    </source>
</evidence>
<sequence>MITKDMIIEEVMRQHPETIAVFKSFGLDCNECQIAAFEEVGHGAGVHAVDVEALLTELNRAIGAA</sequence>
<dbReference type="RefSeq" id="WP_092052796.1">
    <property type="nucleotide sequence ID" value="NZ_FOJJ01000001.1"/>
</dbReference>
<feature type="domain" description="DUF1858" evidence="1">
    <location>
        <begin position="2"/>
        <end position="54"/>
    </location>
</feature>
<dbReference type="Pfam" id="PF08984">
    <property type="entry name" value="DUF1858"/>
    <property type="match status" value="1"/>
</dbReference>
<comment type="caution">
    <text evidence="2">The sequence shown here is derived from an EMBL/GenBank/DDBJ whole genome shotgun (WGS) entry which is preliminary data.</text>
</comment>
<dbReference type="PANTHER" id="PTHR39341">
    <property type="entry name" value="BSL7085 PROTEIN"/>
    <property type="match status" value="1"/>
</dbReference>
<dbReference type="PANTHER" id="PTHR39341:SF1">
    <property type="entry name" value="DUF1858 DOMAIN-CONTAINING PROTEIN"/>
    <property type="match status" value="1"/>
</dbReference>
<gene>
    <name evidence="2" type="ORF">FL622_01650</name>
</gene>
<dbReference type="NCBIfam" id="TIGR03980">
    <property type="entry name" value="prismane_assoc"/>
    <property type="match status" value="1"/>
</dbReference>
<dbReference type="Proteomes" id="UP000317155">
    <property type="component" value="Unassembled WGS sequence"/>
</dbReference>
<protein>
    <submittedName>
        <fullName evidence="2">DUF1858 domain-containing protein</fullName>
    </submittedName>
</protein>
<dbReference type="InterPro" id="IPR038062">
    <property type="entry name" value="ScdA-like_N_sf"/>
</dbReference>
<dbReference type="InterPro" id="IPR023883">
    <property type="entry name" value="CHP03980_redox-disulphide"/>
</dbReference>
<reference evidence="2 3" key="1">
    <citation type="submission" date="2019-07" db="EMBL/GenBank/DDBJ databases">
        <title>Insights of Desulfuromonas acetexigens electromicrobiology.</title>
        <authorList>
            <person name="Katuri K."/>
            <person name="Sapireddy V."/>
            <person name="Shaw D.R."/>
            <person name="Saikaly P."/>
        </authorList>
    </citation>
    <scope>NUCLEOTIDE SEQUENCE [LARGE SCALE GENOMIC DNA]</scope>
    <source>
        <strain evidence="2 3">2873</strain>
    </source>
</reference>
<dbReference type="SUPFAM" id="SSF140683">
    <property type="entry name" value="SP0561-like"/>
    <property type="match status" value="1"/>
</dbReference>
<dbReference type="EMBL" id="VJVV01000001">
    <property type="protein sequence ID" value="TRO83912.1"/>
    <property type="molecule type" value="Genomic_DNA"/>
</dbReference>
<evidence type="ECO:0000313" key="2">
    <source>
        <dbReference type="EMBL" id="TRO83912.1"/>
    </source>
</evidence>
<dbReference type="InterPro" id="IPR015077">
    <property type="entry name" value="DUF1858"/>
</dbReference>
<name>A0A550JL35_9BACT</name>